<keyword evidence="2" id="KW-1185">Reference proteome</keyword>
<reference evidence="1" key="1">
    <citation type="submission" date="2019-10" db="EMBL/GenBank/DDBJ databases">
        <authorList>
            <consortium name="DOE Joint Genome Institute"/>
            <person name="Kuo A."/>
            <person name="Miyauchi S."/>
            <person name="Kiss E."/>
            <person name="Drula E."/>
            <person name="Kohler A."/>
            <person name="Sanchez-Garcia M."/>
            <person name="Andreopoulos B."/>
            <person name="Barry K.W."/>
            <person name="Bonito G."/>
            <person name="Buee M."/>
            <person name="Carver A."/>
            <person name="Chen C."/>
            <person name="Cichocki N."/>
            <person name="Clum A."/>
            <person name="Culley D."/>
            <person name="Crous P.W."/>
            <person name="Fauchery L."/>
            <person name="Girlanda M."/>
            <person name="Hayes R."/>
            <person name="Keri Z."/>
            <person name="Labutti K."/>
            <person name="Lipzen A."/>
            <person name="Lombard V."/>
            <person name="Magnuson J."/>
            <person name="Maillard F."/>
            <person name="Morin E."/>
            <person name="Murat C."/>
            <person name="Nolan M."/>
            <person name="Ohm R."/>
            <person name="Pangilinan J."/>
            <person name="Pereira M."/>
            <person name="Perotto S."/>
            <person name="Peter M."/>
            <person name="Riley R."/>
            <person name="Sitrit Y."/>
            <person name="Stielow B."/>
            <person name="Szollosi G."/>
            <person name="Zifcakova L."/>
            <person name="Stursova M."/>
            <person name="Spatafora J.W."/>
            <person name="Tedersoo L."/>
            <person name="Vaario L.-M."/>
            <person name="Yamada A."/>
            <person name="Yan M."/>
            <person name="Wang P."/>
            <person name="Xu J."/>
            <person name="Bruns T."/>
            <person name="Baldrian P."/>
            <person name="Vilgalys R."/>
            <person name="Henrissat B."/>
            <person name="Grigoriev I.V."/>
            <person name="Hibbett D."/>
            <person name="Nagy L.G."/>
            <person name="Martin F.M."/>
        </authorList>
    </citation>
    <scope>NUCLEOTIDE SEQUENCE</scope>
    <source>
        <strain evidence="1">P2</strain>
    </source>
</reference>
<dbReference type="Proteomes" id="UP000886501">
    <property type="component" value="Unassembled WGS sequence"/>
</dbReference>
<protein>
    <submittedName>
        <fullName evidence="1">Alpha/beta-hydrolase</fullName>
    </submittedName>
</protein>
<organism evidence="1 2">
    <name type="scientific">Thelephora ganbajun</name>
    <name type="common">Ganba fungus</name>
    <dbReference type="NCBI Taxonomy" id="370292"/>
    <lineage>
        <taxon>Eukaryota</taxon>
        <taxon>Fungi</taxon>
        <taxon>Dikarya</taxon>
        <taxon>Basidiomycota</taxon>
        <taxon>Agaricomycotina</taxon>
        <taxon>Agaricomycetes</taxon>
        <taxon>Thelephorales</taxon>
        <taxon>Thelephoraceae</taxon>
        <taxon>Thelephora</taxon>
    </lineage>
</organism>
<comment type="caution">
    <text evidence="1">The sequence shown here is derived from an EMBL/GenBank/DDBJ whole genome shotgun (WGS) entry which is preliminary data.</text>
</comment>
<evidence type="ECO:0000313" key="2">
    <source>
        <dbReference type="Proteomes" id="UP000886501"/>
    </source>
</evidence>
<proteinExistence type="predicted"/>
<gene>
    <name evidence="1" type="ORF">BDM02DRAFT_3153524</name>
</gene>
<name>A0ACB6ZTL9_THEGA</name>
<accession>A0ACB6ZTL9</accession>
<sequence length="543" mass="60829">MSPHPHASHLPFAHEPWKTLYVTQRLTTTLLLVPIWVTYYLLMPRTSRPRKSWSIKQIVAVRFTRRVHKVTEMAGVVWGVRDHTEEPKQSSLKETRFQWIDPLPKELQKGIVNDSQVPCIKVGTFVWPRDPKNSVNGFNSTQSTSPLLSSGTYTQAPVHVDLEDTCNIPMIGIFMHGGGYCHMSAGEKSPTSKIPRRLTKDGRFTEIYSVEYRLLHQGSFPSAIQDAAAVYYHIVEKYSKHGCRIILIGDSSGGNLVLSTARWLRDENLLPPPDGLLLLSPSCDPSHAFPFTTSSYIPRPHESTDYLVDTPEPRALLLRTLLGHHPTEVIHSPYLSPASERVLREAYGDEEFEKIAAKVGVRTNEYALAHFEQIRAEAEAQARAEAEGIPLIITEDPTKTPSIGCPTTSAISTPNSTPNSTPRIPGSLLKRPQGPLLVPSYCHSDVNLPLLRKVTTVNPRQLALFEDFARTCVVLGDAERLETEVLKLVGAMEHDGVEVEMIGAKDAVHDILMMGWWDEVVREGVWKSIDEWLATFSNPERYI</sequence>
<reference evidence="1" key="2">
    <citation type="journal article" date="2020" name="Nat. Commun.">
        <title>Large-scale genome sequencing of mycorrhizal fungi provides insights into the early evolution of symbiotic traits.</title>
        <authorList>
            <person name="Miyauchi S."/>
            <person name="Kiss E."/>
            <person name="Kuo A."/>
            <person name="Drula E."/>
            <person name="Kohler A."/>
            <person name="Sanchez-Garcia M."/>
            <person name="Morin E."/>
            <person name="Andreopoulos B."/>
            <person name="Barry K.W."/>
            <person name="Bonito G."/>
            <person name="Buee M."/>
            <person name="Carver A."/>
            <person name="Chen C."/>
            <person name="Cichocki N."/>
            <person name="Clum A."/>
            <person name="Culley D."/>
            <person name="Crous P.W."/>
            <person name="Fauchery L."/>
            <person name="Girlanda M."/>
            <person name="Hayes R.D."/>
            <person name="Keri Z."/>
            <person name="LaButti K."/>
            <person name="Lipzen A."/>
            <person name="Lombard V."/>
            <person name="Magnuson J."/>
            <person name="Maillard F."/>
            <person name="Murat C."/>
            <person name="Nolan M."/>
            <person name="Ohm R.A."/>
            <person name="Pangilinan J."/>
            <person name="Pereira M.F."/>
            <person name="Perotto S."/>
            <person name="Peter M."/>
            <person name="Pfister S."/>
            <person name="Riley R."/>
            <person name="Sitrit Y."/>
            <person name="Stielow J.B."/>
            <person name="Szollosi G."/>
            <person name="Zifcakova L."/>
            <person name="Stursova M."/>
            <person name="Spatafora J.W."/>
            <person name="Tedersoo L."/>
            <person name="Vaario L.M."/>
            <person name="Yamada A."/>
            <person name="Yan M."/>
            <person name="Wang P."/>
            <person name="Xu J."/>
            <person name="Bruns T."/>
            <person name="Baldrian P."/>
            <person name="Vilgalys R."/>
            <person name="Dunand C."/>
            <person name="Henrissat B."/>
            <person name="Grigoriev I.V."/>
            <person name="Hibbett D."/>
            <person name="Nagy L.G."/>
            <person name="Martin F.M."/>
        </authorList>
    </citation>
    <scope>NUCLEOTIDE SEQUENCE</scope>
    <source>
        <strain evidence="1">P2</strain>
    </source>
</reference>
<dbReference type="EMBL" id="MU117967">
    <property type="protein sequence ID" value="KAF9652658.1"/>
    <property type="molecule type" value="Genomic_DNA"/>
</dbReference>
<evidence type="ECO:0000313" key="1">
    <source>
        <dbReference type="EMBL" id="KAF9652658.1"/>
    </source>
</evidence>